<reference evidence="3" key="1">
    <citation type="submission" date="2021-01" db="UniProtKB">
        <authorList>
            <consortium name="EnsemblMetazoa"/>
        </authorList>
    </citation>
    <scope>IDENTIFICATION</scope>
    <source>
        <strain evidence="3">DH4</strain>
    </source>
</reference>
<feature type="compositionally biased region" description="Polar residues" evidence="1">
    <location>
        <begin position="258"/>
        <end position="278"/>
    </location>
</feature>
<dbReference type="AlphaFoldDB" id="A0A7M7GIL8"/>
<feature type="compositionally biased region" description="Polar residues" evidence="1">
    <location>
        <begin position="31"/>
        <end position="44"/>
    </location>
</feature>
<evidence type="ECO:0000313" key="5">
    <source>
        <dbReference type="RefSeq" id="XP_006557478.1"/>
    </source>
</evidence>
<dbReference type="EnsemblMetazoa" id="XM_006557416">
    <property type="protein sequence ID" value="XP_006557479"/>
    <property type="gene ID" value="LOC100577537"/>
</dbReference>
<feature type="region of interest" description="Disordered" evidence="1">
    <location>
        <begin position="23"/>
        <end position="44"/>
    </location>
</feature>
<evidence type="ECO:0000256" key="1">
    <source>
        <dbReference type="SAM" id="MobiDB-lite"/>
    </source>
</evidence>
<name>A0A7M7GIL8_APIME</name>
<feature type="signal peptide" evidence="2">
    <location>
        <begin position="1"/>
        <end position="23"/>
    </location>
</feature>
<accession>A0A8B6YQH3</accession>
<dbReference type="RefSeq" id="XP_006557479.1">
    <property type="nucleotide sequence ID" value="XM_006557416.3"/>
</dbReference>
<feature type="region of interest" description="Disordered" evidence="1">
    <location>
        <begin position="249"/>
        <end position="315"/>
    </location>
</feature>
<keyword evidence="4" id="KW-1185">Reference proteome</keyword>
<dbReference type="KEGG" id="ame:100577537"/>
<evidence type="ECO:0000313" key="6">
    <source>
        <dbReference type="RefSeq" id="XP_006557479.1"/>
    </source>
</evidence>
<dbReference type="OrthoDB" id="7679982at2759"/>
<feature type="compositionally biased region" description="Low complexity" evidence="1">
    <location>
        <begin position="187"/>
        <end position="196"/>
    </location>
</feature>
<accession>A0A8B6YS31</accession>
<feature type="compositionally biased region" description="Basic and acidic residues" evidence="1">
    <location>
        <begin position="375"/>
        <end position="395"/>
    </location>
</feature>
<feature type="region of interest" description="Disordered" evidence="1">
    <location>
        <begin position="172"/>
        <end position="202"/>
    </location>
</feature>
<reference evidence="5 6" key="2">
    <citation type="submission" date="2025-04" db="UniProtKB">
        <authorList>
            <consortium name="RefSeq"/>
        </authorList>
    </citation>
    <scope>IDENTIFICATION</scope>
    <source>
        <strain evidence="5 6">DH4</strain>
        <tissue evidence="5 6">Whole body</tissue>
    </source>
</reference>
<dbReference type="EnsemblMetazoa" id="XM_006557415">
    <property type="protein sequence ID" value="XP_006557478"/>
    <property type="gene ID" value="LOC100577537"/>
</dbReference>
<feature type="chain" id="PRO_5044659359" evidence="2">
    <location>
        <begin position="24"/>
        <end position="395"/>
    </location>
</feature>
<dbReference type="RefSeq" id="XP_006557478.1">
    <property type="nucleotide sequence ID" value="XM_006557415.3"/>
</dbReference>
<accession>A0A7M7GJJ9</accession>
<sequence>MGTMRNNFAAVFVLHILMHLTSQSLPPPRGTNENSSKRNSLSELRSTSSPIYECLFLDPDLPICDEELMLKLAEEDSSSDQDNFGKNSGRRSTRNVHVSTTDVIVYTIEGCLPSKIPFSMPSCEGISLDKIVDVQKFRPFVVKGVTKPPLVFPKFNYREWQRMMMRLQNHVSPQTEFKEGQPIEQASSSSSSSSSSVDRSVVQEVVRKQELMKAATKKEMMPNMMAVITTNSNDSSPNHSRILDDSKVGESVDRPAASTGQQFSDIVSRPASTSASVQDRSRDRIDNSTPDRSKFNVGENSEIPNTPPRYNPVAPPELSSNELLNYHNSDKFSESLEKKTSGMIARDDFPISRKTTVGRLRRTRLPATRNQQRASTDESRFRRDSDRGKAKRIVD</sequence>
<evidence type="ECO:0000256" key="2">
    <source>
        <dbReference type="SAM" id="SignalP"/>
    </source>
</evidence>
<feature type="region of interest" description="Disordered" evidence="1">
    <location>
        <begin position="346"/>
        <end position="395"/>
    </location>
</feature>
<organism evidence="3">
    <name type="scientific">Apis mellifera</name>
    <name type="common">Honeybee</name>
    <dbReference type="NCBI Taxonomy" id="7460"/>
    <lineage>
        <taxon>Eukaryota</taxon>
        <taxon>Metazoa</taxon>
        <taxon>Ecdysozoa</taxon>
        <taxon>Arthropoda</taxon>
        <taxon>Hexapoda</taxon>
        <taxon>Insecta</taxon>
        <taxon>Pterygota</taxon>
        <taxon>Neoptera</taxon>
        <taxon>Endopterygota</taxon>
        <taxon>Hymenoptera</taxon>
        <taxon>Apocrita</taxon>
        <taxon>Aculeata</taxon>
        <taxon>Apoidea</taxon>
        <taxon>Anthophila</taxon>
        <taxon>Apidae</taxon>
        <taxon>Apis</taxon>
    </lineage>
</organism>
<proteinExistence type="predicted"/>
<evidence type="ECO:0000313" key="3">
    <source>
        <dbReference type="EnsemblMetazoa" id="XP_006557479"/>
    </source>
</evidence>
<feature type="compositionally biased region" description="Basic and acidic residues" evidence="1">
    <location>
        <begin position="279"/>
        <end position="294"/>
    </location>
</feature>
<evidence type="ECO:0000313" key="4">
    <source>
        <dbReference type="Proteomes" id="UP000005203"/>
    </source>
</evidence>
<feature type="compositionally biased region" description="Pro residues" evidence="1">
    <location>
        <begin position="305"/>
        <end position="315"/>
    </location>
</feature>
<accession>A0A7M7GIL8</accession>
<dbReference type="Proteomes" id="UP000005203">
    <property type="component" value="Linkage group LG11"/>
</dbReference>
<gene>
    <name evidence="5 6" type="primary">LOC100577537</name>
</gene>
<protein>
    <submittedName>
        <fullName evidence="5 6">Uncharacterized protein LOC100577537</fullName>
    </submittedName>
</protein>
<keyword evidence="2" id="KW-0732">Signal</keyword>
<dbReference type="GeneID" id="100577537"/>